<dbReference type="GeneID" id="59339660"/>
<dbReference type="SUPFAM" id="SSF54695">
    <property type="entry name" value="POZ domain"/>
    <property type="match status" value="1"/>
</dbReference>
<dbReference type="CDD" id="cd18186">
    <property type="entry name" value="BTB_POZ_ZBTB_KLHL-like"/>
    <property type="match status" value="1"/>
</dbReference>
<dbReference type="FunFam" id="1.25.40.180:FF:000020">
    <property type="entry name" value="Eukaryotic translation initiation factor subunit"/>
    <property type="match status" value="1"/>
</dbReference>
<evidence type="ECO:0000256" key="3">
    <source>
        <dbReference type="ARBA" id="ARBA00022490"/>
    </source>
</evidence>
<keyword evidence="7" id="KW-0648">Protein biosynthesis</keyword>
<evidence type="ECO:0000256" key="7">
    <source>
        <dbReference type="ARBA" id="ARBA00022917"/>
    </source>
</evidence>
<dbReference type="Gene3D" id="1.25.40.180">
    <property type="match status" value="1"/>
</dbReference>
<dbReference type="OrthoDB" id="514777at2759"/>
<evidence type="ECO:0000256" key="1">
    <source>
        <dbReference type="ARBA" id="ARBA00004496"/>
    </source>
</evidence>
<dbReference type="GO" id="GO:0003743">
    <property type="term" value="F:translation initiation factor activity"/>
    <property type="evidence" value="ECO:0007669"/>
    <property type="project" value="UniProtKB-KW"/>
</dbReference>
<dbReference type="AlphaFoldDB" id="A0A8H6WFR4"/>
<dbReference type="GO" id="GO:0010494">
    <property type="term" value="C:cytoplasmic stress granule"/>
    <property type="evidence" value="ECO:0007669"/>
    <property type="project" value="UniProtKB-ARBA"/>
</dbReference>
<comment type="similarity">
    <text evidence="2">Belongs to the eukaryotic initiation factor 4G family.</text>
</comment>
<keyword evidence="4" id="KW-0396">Initiation factor</keyword>
<dbReference type="RefSeq" id="XP_037225054.1">
    <property type="nucleotide sequence ID" value="XM_037357144.1"/>
</dbReference>
<keyword evidence="10" id="KW-1185">Reference proteome</keyword>
<dbReference type="InterPro" id="IPR003890">
    <property type="entry name" value="MIF4G-like_typ-3"/>
</dbReference>
<dbReference type="InterPro" id="IPR022745">
    <property type="entry name" value="eIF4G1_eIF4E-bd"/>
</dbReference>
<gene>
    <name evidence="9" type="ORF">MIND_00017300</name>
</gene>
<evidence type="ECO:0000259" key="8">
    <source>
        <dbReference type="PROSITE" id="PS50097"/>
    </source>
</evidence>
<accession>A0A8H6WFR4</accession>
<dbReference type="InterPro" id="IPR011333">
    <property type="entry name" value="SKP1/BTB/POZ_sf"/>
</dbReference>
<reference evidence="9" key="1">
    <citation type="submission" date="2020-05" db="EMBL/GenBank/DDBJ databases">
        <title>Mycena genomes resolve the evolution of fungal bioluminescence.</title>
        <authorList>
            <person name="Tsai I.J."/>
        </authorList>
    </citation>
    <scope>NUCLEOTIDE SEQUENCE</scope>
    <source>
        <strain evidence="9">171206Taipei</strain>
    </source>
</reference>
<dbReference type="EMBL" id="JACAZF010000001">
    <property type="protein sequence ID" value="KAF7315031.1"/>
    <property type="molecule type" value="Genomic_DNA"/>
</dbReference>
<organism evidence="9 10">
    <name type="scientific">Mycena indigotica</name>
    <dbReference type="NCBI Taxonomy" id="2126181"/>
    <lineage>
        <taxon>Eukaryota</taxon>
        <taxon>Fungi</taxon>
        <taxon>Dikarya</taxon>
        <taxon>Basidiomycota</taxon>
        <taxon>Agaricomycotina</taxon>
        <taxon>Agaricomycetes</taxon>
        <taxon>Agaricomycetidae</taxon>
        <taxon>Agaricales</taxon>
        <taxon>Marasmiineae</taxon>
        <taxon>Mycenaceae</taxon>
        <taxon>Mycena</taxon>
    </lineage>
</organism>
<protein>
    <submittedName>
        <fullName evidence="9">ARM repeat-containing protein</fullName>
    </submittedName>
</protein>
<dbReference type="Pfam" id="PF12152">
    <property type="entry name" value="eIF_4G1"/>
    <property type="match status" value="1"/>
</dbReference>
<feature type="domain" description="BTB" evidence="8">
    <location>
        <begin position="11"/>
        <end position="70"/>
    </location>
</feature>
<dbReference type="InterPro" id="IPR016024">
    <property type="entry name" value="ARM-type_fold"/>
</dbReference>
<dbReference type="Pfam" id="PF00651">
    <property type="entry name" value="BTB"/>
    <property type="match status" value="1"/>
</dbReference>
<name>A0A8H6WFR4_9AGAR</name>
<evidence type="ECO:0000256" key="6">
    <source>
        <dbReference type="ARBA" id="ARBA00022884"/>
    </source>
</evidence>
<dbReference type="SUPFAM" id="SSF48371">
    <property type="entry name" value="ARM repeat"/>
    <property type="match status" value="1"/>
</dbReference>
<comment type="subcellular location">
    <subcellularLocation>
        <location evidence="1">Cytoplasm</location>
    </subcellularLocation>
</comment>
<dbReference type="PANTHER" id="PTHR23253:SF9">
    <property type="entry name" value="EUKARYOTIC TRANSLATION INITIATION FACTOR 4 GAMMA 2"/>
    <property type="match status" value="1"/>
</dbReference>
<keyword evidence="6" id="KW-0694">RNA-binding</keyword>
<dbReference type="SMART" id="SM00543">
    <property type="entry name" value="MIF4G"/>
    <property type="match status" value="1"/>
</dbReference>
<comment type="caution">
    <text evidence="9">The sequence shown here is derived from an EMBL/GenBank/DDBJ whole genome shotgun (WGS) entry which is preliminary data.</text>
</comment>
<dbReference type="Proteomes" id="UP000636479">
    <property type="component" value="Unassembled WGS sequence"/>
</dbReference>
<evidence type="ECO:0000313" key="9">
    <source>
        <dbReference type="EMBL" id="KAF7315031.1"/>
    </source>
</evidence>
<sequence>MYHRDYNFVDGSVKFIAGNSLFKVHRWLFERESQLFRQLFAQRGGSLTAPFVLSDVRSDEFATFLWVFYNPNYSQCHTSTQNWKTILALAHRWGFAEAKSLALCKLKEAGEVKLEDFEQDLPPPNTSFEDVVLFTGSPIDTIHNFSTIPYPANIQRPDARLNSNAKDGKFIYTRDFLLQFRLVCKYKPDDLARDLDAFGLDPTTCPVVPVARRDTRLSSFTIVASGGKRTRSKREKYKLTPQALPPSENVAPLSISANRWDCRAFHQLVPNSPEAVARKVRSWLNKLTKENLDSISGRIIAQMTALEENGRAIVTIQVVRLVFEAAQDDVFRSDLYAGLSRKIIEQSSLNAGVKDDNVDTADADDIQPIASGQLFRKHLLNRCQEYFERGWAAQGPAPGISDFDAFYSAQRAKRQGLGLIKFIGELFKFKMLTERIIHECVKKLLGSVENPEEVESLCTLLVTVGSALDTKKARAHMDVYFARMKEMAKSETLGARLQFMLLDVIELRDRKWVARTSPKLGDDWMNIEGRWSGRTVRPRAPPKAGDLSVFGKLAARR</sequence>
<dbReference type="SUPFAM" id="SSF101489">
    <property type="entry name" value="Eukaryotic initiation factor 4f subunit eIF4g, eIF4e-binding domain"/>
    <property type="match status" value="1"/>
</dbReference>
<dbReference type="GO" id="GO:0003729">
    <property type="term" value="F:mRNA binding"/>
    <property type="evidence" value="ECO:0007669"/>
    <property type="project" value="TreeGrafter"/>
</dbReference>
<evidence type="ECO:0000256" key="2">
    <source>
        <dbReference type="ARBA" id="ARBA00005775"/>
    </source>
</evidence>
<dbReference type="PROSITE" id="PS50097">
    <property type="entry name" value="BTB"/>
    <property type="match status" value="1"/>
</dbReference>
<dbReference type="Gene3D" id="1.20.970.30">
    <property type="entry name" value="eIF4G, eIF4E-binding domain"/>
    <property type="match status" value="1"/>
</dbReference>
<evidence type="ECO:0000256" key="5">
    <source>
        <dbReference type="ARBA" id="ARBA00022553"/>
    </source>
</evidence>
<evidence type="ECO:0000313" key="10">
    <source>
        <dbReference type="Proteomes" id="UP000636479"/>
    </source>
</evidence>
<dbReference type="GO" id="GO:0016281">
    <property type="term" value="C:eukaryotic translation initiation factor 4F complex"/>
    <property type="evidence" value="ECO:0007669"/>
    <property type="project" value="TreeGrafter"/>
</dbReference>
<keyword evidence="5" id="KW-0597">Phosphoprotein</keyword>
<dbReference type="InterPro" id="IPR000210">
    <property type="entry name" value="BTB/POZ_dom"/>
</dbReference>
<proteinExistence type="inferred from homology"/>
<dbReference type="InterPro" id="IPR036211">
    <property type="entry name" value="eIF4G_eIF4E-bd_sf"/>
</dbReference>
<dbReference type="Gene3D" id="3.30.710.10">
    <property type="entry name" value="Potassium Channel Kv1.1, Chain A"/>
    <property type="match status" value="1"/>
</dbReference>
<keyword evidence="3" id="KW-0963">Cytoplasm</keyword>
<evidence type="ECO:0000256" key="4">
    <source>
        <dbReference type="ARBA" id="ARBA00022540"/>
    </source>
</evidence>
<dbReference type="PANTHER" id="PTHR23253">
    <property type="entry name" value="EUKARYOTIC TRANSLATION INITIATION FACTOR 4 GAMMA"/>
    <property type="match status" value="1"/>
</dbReference>
<dbReference type="Pfam" id="PF02854">
    <property type="entry name" value="MIF4G"/>
    <property type="match status" value="1"/>
</dbReference>